<dbReference type="STRING" id="561720.SAMN06275492_101201"/>
<keyword evidence="6" id="KW-0963">Cytoplasm</keyword>
<proteinExistence type="inferred from homology"/>
<name>A0A1X7I8J6_9BACT</name>
<dbReference type="GO" id="GO:0006400">
    <property type="term" value="P:tRNA modification"/>
    <property type="evidence" value="ECO:0007669"/>
    <property type="project" value="UniProtKB-UniRule"/>
</dbReference>
<dbReference type="RefSeq" id="WP_159448178.1">
    <property type="nucleotide sequence ID" value="NZ_FXBB01000001.1"/>
</dbReference>
<dbReference type="NCBIfam" id="TIGR02432">
    <property type="entry name" value="lysidine_TilS_N"/>
    <property type="match status" value="1"/>
</dbReference>
<evidence type="ECO:0000313" key="8">
    <source>
        <dbReference type="EMBL" id="SMG10498.1"/>
    </source>
</evidence>
<dbReference type="GO" id="GO:0032267">
    <property type="term" value="F:tRNA(Ile)-lysidine synthase activity"/>
    <property type="evidence" value="ECO:0007669"/>
    <property type="project" value="UniProtKB-EC"/>
</dbReference>
<evidence type="ECO:0000256" key="6">
    <source>
        <dbReference type="HAMAP-Rule" id="MF_01161"/>
    </source>
</evidence>
<comment type="similarity">
    <text evidence="6">Belongs to the tRNA(Ile)-lysidine synthase family.</text>
</comment>
<evidence type="ECO:0000256" key="3">
    <source>
        <dbReference type="ARBA" id="ARBA00022741"/>
    </source>
</evidence>
<dbReference type="GO" id="GO:0005524">
    <property type="term" value="F:ATP binding"/>
    <property type="evidence" value="ECO:0007669"/>
    <property type="project" value="UniProtKB-UniRule"/>
</dbReference>
<evidence type="ECO:0000256" key="2">
    <source>
        <dbReference type="ARBA" id="ARBA00022694"/>
    </source>
</evidence>
<dbReference type="HAMAP" id="MF_01161">
    <property type="entry name" value="tRNA_Ile_lys_synt"/>
    <property type="match status" value="1"/>
</dbReference>
<keyword evidence="9" id="KW-1185">Reference proteome</keyword>
<evidence type="ECO:0000256" key="5">
    <source>
        <dbReference type="ARBA" id="ARBA00048539"/>
    </source>
</evidence>
<dbReference type="Pfam" id="PF01171">
    <property type="entry name" value="ATP_bind_3"/>
    <property type="match status" value="1"/>
</dbReference>
<keyword evidence="4 6" id="KW-0067">ATP-binding</keyword>
<comment type="domain">
    <text evidence="6">The N-terminal region contains the highly conserved SGGXDS motif, predicted to be a P-loop motif involved in ATP binding.</text>
</comment>
<organism evidence="8 9">
    <name type="scientific">Dethiosulfovibrio salsuginis</name>
    <dbReference type="NCBI Taxonomy" id="561720"/>
    <lineage>
        <taxon>Bacteria</taxon>
        <taxon>Thermotogati</taxon>
        <taxon>Synergistota</taxon>
        <taxon>Synergistia</taxon>
        <taxon>Synergistales</taxon>
        <taxon>Dethiosulfovibrionaceae</taxon>
        <taxon>Dethiosulfovibrio</taxon>
    </lineage>
</organism>
<dbReference type="Proteomes" id="UP000193355">
    <property type="component" value="Unassembled WGS sequence"/>
</dbReference>
<evidence type="ECO:0000313" key="9">
    <source>
        <dbReference type="Proteomes" id="UP000193355"/>
    </source>
</evidence>
<dbReference type="EMBL" id="FXBB01000001">
    <property type="protein sequence ID" value="SMG10498.1"/>
    <property type="molecule type" value="Genomic_DNA"/>
</dbReference>
<dbReference type="InterPro" id="IPR011063">
    <property type="entry name" value="TilS/TtcA_N"/>
</dbReference>
<dbReference type="InterPro" id="IPR012094">
    <property type="entry name" value="tRNA_Ile_lys_synt"/>
</dbReference>
<keyword evidence="2 6" id="KW-0819">tRNA processing</keyword>
<evidence type="ECO:0000256" key="4">
    <source>
        <dbReference type="ARBA" id="ARBA00022840"/>
    </source>
</evidence>
<feature type="binding site" evidence="6">
    <location>
        <begin position="29"/>
        <end position="34"/>
    </location>
    <ligand>
        <name>ATP</name>
        <dbReference type="ChEBI" id="CHEBI:30616"/>
    </ligand>
</feature>
<feature type="domain" description="tRNA(Ile)-lysidine/2-thiocytidine synthase N-terminal" evidence="7">
    <location>
        <begin position="24"/>
        <end position="200"/>
    </location>
</feature>
<reference evidence="9" key="1">
    <citation type="submission" date="2017-04" db="EMBL/GenBank/DDBJ databases">
        <authorList>
            <person name="Varghese N."/>
            <person name="Submissions S."/>
        </authorList>
    </citation>
    <scope>NUCLEOTIDE SEQUENCE [LARGE SCALE GENOMIC DNA]</scope>
    <source>
        <strain evidence="9">USBA 82</strain>
    </source>
</reference>
<keyword evidence="3 6" id="KW-0547">Nucleotide-binding</keyword>
<dbReference type="SUPFAM" id="SSF52402">
    <property type="entry name" value="Adenine nucleotide alpha hydrolases-like"/>
    <property type="match status" value="1"/>
</dbReference>
<protein>
    <recommendedName>
        <fullName evidence="6">tRNA(Ile)-lysidine synthase</fullName>
        <ecNumber evidence="6">6.3.4.19</ecNumber>
    </recommendedName>
    <alternativeName>
        <fullName evidence="6">tRNA(Ile)-2-lysyl-cytidine synthase</fullName>
    </alternativeName>
    <alternativeName>
        <fullName evidence="6">tRNA(Ile)-lysidine synthetase</fullName>
    </alternativeName>
</protein>
<dbReference type="InterPro" id="IPR014729">
    <property type="entry name" value="Rossmann-like_a/b/a_fold"/>
</dbReference>
<evidence type="ECO:0000259" key="7">
    <source>
        <dbReference type="Pfam" id="PF01171"/>
    </source>
</evidence>
<sequence length="450" mass="50798">MVLRNFDGFKSAGLRQRWWNSKRMAVALSGGSDSMALLWLMVHVWGGEVVALHVDHGIRGESSSSDARFVSEHCESIGVPCHIAKRDVPGEMLKGESVELAARRIRHRSLADLSEELGCSGVVLGHNSDDVVETFFLNLARGSGPFGLAGIPEVNGRLFRPVMGMSRERLRDILREAGWSWVEDETNDQDLYLRNRVRNELLPLMKARLNSSIGDHVLSLVEDMADLRAQEEEEGETLASQIKKDLPRCLYTLSREGFKSLSPRGKTWALRHVGRYLGLRTLSRSRTKKLLDLEDRGSRWRFQWSSDVELCGDRNFLSWVHRPLLEVSIPDPAILSGEGEGVFQDIPFSWSFLRKREPSASAFSVAIPLLPGDKVSVRPMASLSQKDRSPCPWWLLPCIPVVTVNDRPVWCPEPVFLNSRWEFPSDSVEYDSFCLVCFSDPNGRQEGEPR</sequence>
<comment type="catalytic activity">
    <reaction evidence="5 6">
        <text>cytidine(34) in tRNA(Ile2) + L-lysine + ATP = lysidine(34) in tRNA(Ile2) + AMP + diphosphate + H(+)</text>
        <dbReference type="Rhea" id="RHEA:43744"/>
        <dbReference type="Rhea" id="RHEA-COMP:10625"/>
        <dbReference type="Rhea" id="RHEA-COMP:10670"/>
        <dbReference type="ChEBI" id="CHEBI:15378"/>
        <dbReference type="ChEBI" id="CHEBI:30616"/>
        <dbReference type="ChEBI" id="CHEBI:32551"/>
        <dbReference type="ChEBI" id="CHEBI:33019"/>
        <dbReference type="ChEBI" id="CHEBI:82748"/>
        <dbReference type="ChEBI" id="CHEBI:83665"/>
        <dbReference type="ChEBI" id="CHEBI:456215"/>
        <dbReference type="EC" id="6.3.4.19"/>
    </reaction>
</comment>
<keyword evidence="1 6" id="KW-0436">Ligase</keyword>
<dbReference type="PANTHER" id="PTHR43033">
    <property type="entry name" value="TRNA(ILE)-LYSIDINE SYNTHASE-RELATED"/>
    <property type="match status" value="1"/>
</dbReference>
<dbReference type="AlphaFoldDB" id="A0A1X7I8J6"/>
<evidence type="ECO:0000256" key="1">
    <source>
        <dbReference type="ARBA" id="ARBA00022598"/>
    </source>
</evidence>
<dbReference type="PANTHER" id="PTHR43033:SF1">
    <property type="entry name" value="TRNA(ILE)-LYSIDINE SYNTHASE-RELATED"/>
    <property type="match status" value="1"/>
</dbReference>
<dbReference type="GO" id="GO:0005737">
    <property type="term" value="C:cytoplasm"/>
    <property type="evidence" value="ECO:0007669"/>
    <property type="project" value="UniProtKB-SubCell"/>
</dbReference>
<dbReference type="EC" id="6.3.4.19" evidence="6"/>
<dbReference type="CDD" id="cd01992">
    <property type="entry name" value="TilS_N"/>
    <property type="match status" value="1"/>
</dbReference>
<comment type="subcellular location">
    <subcellularLocation>
        <location evidence="6">Cytoplasm</location>
    </subcellularLocation>
</comment>
<gene>
    <name evidence="6" type="primary">tilS</name>
    <name evidence="8" type="ORF">SAMN06275492_101201</name>
</gene>
<dbReference type="Gene3D" id="3.40.50.620">
    <property type="entry name" value="HUPs"/>
    <property type="match status" value="1"/>
</dbReference>
<dbReference type="OrthoDB" id="9807403at2"/>
<comment type="function">
    <text evidence="6">Ligates lysine onto the cytidine present at position 34 of the AUA codon-specific tRNA(Ile) that contains the anticodon CAU, in an ATP-dependent manner. Cytidine is converted to lysidine, thus changing the amino acid specificity of the tRNA from methionine to isoleucine.</text>
</comment>
<dbReference type="InterPro" id="IPR012795">
    <property type="entry name" value="tRNA_Ile_lys_synt_N"/>
</dbReference>
<accession>A0A1X7I8J6</accession>